<keyword evidence="2 4" id="KW-0472">Membrane</keyword>
<dbReference type="HAMAP" id="MF_00923">
    <property type="entry name" value="OM_assembly_BamB"/>
    <property type="match status" value="1"/>
</dbReference>
<evidence type="ECO:0000313" key="8">
    <source>
        <dbReference type="Proteomes" id="UP001596364"/>
    </source>
</evidence>
<dbReference type="PANTHER" id="PTHR34512">
    <property type="entry name" value="CELL SURFACE PROTEIN"/>
    <property type="match status" value="1"/>
</dbReference>
<dbReference type="Pfam" id="PF13360">
    <property type="entry name" value="PQQ_2"/>
    <property type="match status" value="1"/>
</dbReference>
<keyword evidence="3 4" id="KW-0998">Cell outer membrane</keyword>
<dbReference type="InterPro" id="IPR017687">
    <property type="entry name" value="BamB"/>
</dbReference>
<dbReference type="RefSeq" id="WP_131259684.1">
    <property type="nucleotide sequence ID" value="NZ_JBHSUS010000001.1"/>
</dbReference>
<evidence type="ECO:0000256" key="1">
    <source>
        <dbReference type="ARBA" id="ARBA00022729"/>
    </source>
</evidence>
<feature type="chain" id="PRO_5045338915" description="Outer membrane protein assembly factor BamB" evidence="5">
    <location>
        <begin position="26"/>
        <end position="404"/>
    </location>
</feature>
<protein>
    <recommendedName>
        <fullName evidence="4">Outer membrane protein assembly factor BamB</fullName>
    </recommendedName>
</protein>
<keyword evidence="8" id="KW-1185">Reference proteome</keyword>
<dbReference type="InterPro" id="IPR011047">
    <property type="entry name" value="Quinoprotein_ADH-like_sf"/>
</dbReference>
<name>A0ABW1XKY4_9ALTE</name>
<accession>A0ABW1XKY4</accession>
<keyword evidence="4" id="KW-0449">Lipoprotein</keyword>
<feature type="signal peptide" evidence="5">
    <location>
        <begin position="1"/>
        <end position="25"/>
    </location>
</feature>
<dbReference type="InterPro" id="IPR018391">
    <property type="entry name" value="PQQ_b-propeller_rpt"/>
</dbReference>
<evidence type="ECO:0000256" key="3">
    <source>
        <dbReference type="ARBA" id="ARBA00023237"/>
    </source>
</evidence>
<evidence type="ECO:0000256" key="4">
    <source>
        <dbReference type="HAMAP-Rule" id="MF_00923"/>
    </source>
</evidence>
<keyword evidence="4" id="KW-0564">Palmitate</keyword>
<dbReference type="InterPro" id="IPR002372">
    <property type="entry name" value="PQQ_rpt_dom"/>
</dbReference>
<dbReference type="InterPro" id="IPR015943">
    <property type="entry name" value="WD40/YVTN_repeat-like_dom_sf"/>
</dbReference>
<dbReference type="SMART" id="SM00564">
    <property type="entry name" value="PQQ"/>
    <property type="match status" value="7"/>
</dbReference>
<comment type="similarity">
    <text evidence="4">Belongs to the BamB family.</text>
</comment>
<evidence type="ECO:0000256" key="2">
    <source>
        <dbReference type="ARBA" id="ARBA00023136"/>
    </source>
</evidence>
<comment type="subcellular location">
    <subcellularLocation>
        <location evidence="4">Cell outer membrane</location>
        <topology evidence="4">Lipid-anchor</topology>
    </subcellularLocation>
</comment>
<sequence>MKKLTTLLLASTLLGGCSTISGWFADEEELKIRELKPIEMAFKPTVKWQASVGGGVEEYFSHLHPAVAYGKVFVASRDGAVRAFDPQSGKTLWRVQLDQDRHWGWMDWFNAQYPTAKVAGGIASAYDKIFIGTEDGIVYALNQADGSIAWQANVKGEVISTPAVDGGLVVVNTTSGHTLALDADSGEQKWDFESEVPPLSLRGVSSPVMASGGVLTGTANGKLAVVVAENGVLAWEQAVASPTGATELDRIADIDTKPLIIGGSVYVVSYDGTLAALDLRSGRIMWKREYASFQSLSYAGNNLFVVDTSSVVYALDRRNGIELWSQSGLRERGLTAAQTVADYVVVGDKWGFVHWLNQTDGKIVARLSLGGDDEDEGIYTAPVVDGNVFYTQTRDGQVYAVETP</sequence>
<feature type="domain" description="Pyrrolo-quinoline quinone repeat" evidence="6">
    <location>
        <begin position="77"/>
        <end position="326"/>
    </location>
</feature>
<proteinExistence type="inferred from homology"/>
<evidence type="ECO:0000313" key="7">
    <source>
        <dbReference type="EMBL" id="MFC6440728.1"/>
    </source>
</evidence>
<dbReference type="SUPFAM" id="SSF50998">
    <property type="entry name" value="Quinoprotein alcohol dehydrogenase-like"/>
    <property type="match status" value="1"/>
</dbReference>
<dbReference type="Proteomes" id="UP001596364">
    <property type="component" value="Unassembled WGS sequence"/>
</dbReference>
<reference evidence="8" key="1">
    <citation type="journal article" date="2019" name="Int. J. Syst. Evol. Microbiol.">
        <title>The Global Catalogue of Microorganisms (GCM) 10K type strain sequencing project: providing services to taxonomists for standard genome sequencing and annotation.</title>
        <authorList>
            <consortium name="The Broad Institute Genomics Platform"/>
            <consortium name="The Broad Institute Genome Sequencing Center for Infectious Disease"/>
            <person name="Wu L."/>
            <person name="Ma J."/>
        </authorList>
    </citation>
    <scope>NUCLEOTIDE SEQUENCE [LARGE SCALE GENOMIC DNA]</scope>
    <source>
        <strain evidence="8">CGMCC 1.16031</strain>
    </source>
</reference>
<dbReference type="NCBIfam" id="TIGR03300">
    <property type="entry name" value="assembly_YfgL"/>
    <property type="match status" value="1"/>
</dbReference>
<comment type="subunit">
    <text evidence="4">Part of the Bam complex.</text>
</comment>
<dbReference type="NCBIfam" id="NF008351">
    <property type="entry name" value="PRK11138.1"/>
    <property type="match status" value="1"/>
</dbReference>
<dbReference type="Gene3D" id="2.130.10.10">
    <property type="entry name" value="YVTN repeat-like/Quinoprotein amine dehydrogenase"/>
    <property type="match status" value="1"/>
</dbReference>
<gene>
    <name evidence="4 7" type="primary">bamB</name>
    <name evidence="7" type="ORF">ACFP85_11300</name>
</gene>
<dbReference type="PANTHER" id="PTHR34512:SF30">
    <property type="entry name" value="OUTER MEMBRANE PROTEIN ASSEMBLY FACTOR BAMB"/>
    <property type="match status" value="1"/>
</dbReference>
<keyword evidence="1 4" id="KW-0732">Signal</keyword>
<organism evidence="7 8">
    <name type="scientific">Pseudobowmanella zhangzhouensis</name>
    <dbReference type="NCBI Taxonomy" id="1537679"/>
    <lineage>
        <taxon>Bacteria</taxon>
        <taxon>Pseudomonadati</taxon>
        <taxon>Pseudomonadota</taxon>
        <taxon>Gammaproteobacteria</taxon>
        <taxon>Alteromonadales</taxon>
        <taxon>Alteromonadaceae</taxon>
    </lineage>
</organism>
<dbReference type="PROSITE" id="PS51257">
    <property type="entry name" value="PROKAR_LIPOPROTEIN"/>
    <property type="match status" value="1"/>
</dbReference>
<comment type="function">
    <text evidence="4">Part of the outer membrane protein assembly complex, which is involved in assembly and insertion of beta-barrel proteins into the outer membrane.</text>
</comment>
<evidence type="ECO:0000259" key="6">
    <source>
        <dbReference type="Pfam" id="PF13360"/>
    </source>
</evidence>
<evidence type="ECO:0000256" key="5">
    <source>
        <dbReference type="SAM" id="SignalP"/>
    </source>
</evidence>
<dbReference type="EMBL" id="JBHSUS010000001">
    <property type="protein sequence ID" value="MFC6440728.1"/>
    <property type="molecule type" value="Genomic_DNA"/>
</dbReference>
<comment type="caution">
    <text evidence="7">The sequence shown here is derived from an EMBL/GenBank/DDBJ whole genome shotgun (WGS) entry which is preliminary data.</text>
</comment>